<organism evidence="8 9">
    <name type="scientific">Andreprevotia lacus DSM 23236</name>
    <dbReference type="NCBI Taxonomy" id="1121001"/>
    <lineage>
        <taxon>Bacteria</taxon>
        <taxon>Pseudomonadati</taxon>
        <taxon>Pseudomonadota</taxon>
        <taxon>Betaproteobacteria</taxon>
        <taxon>Neisseriales</taxon>
        <taxon>Chitinibacteraceae</taxon>
        <taxon>Andreprevotia</taxon>
    </lineage>
</organism>
<dbReference type="PANTHER" id="PTHR30011:SF16">
    <property type="entry name" value="C2H2 FINGER DOMAIN TRANSCRIPTION FACTOR (EUROFUNG)-RELATED"/>
    <property type="match status" value="1"/>
</dbReference>
<dbReference type="InterPro" id="IPR016215">
    <property type="entry name" value="NTA_MOA"/>
</dbReference>
<evidence type="ECO:0000256" key="5">
    <source>
        <dbReference type="ARBA" id="ARBA00033748"/>
    </source>
</evidence>
<dbReference type="PANTHER" id="PTHR30011">
    <property type="entry name" value="ALKANESULFONATE MONOOXYGENASE-RELATED"/>
    <property type="match status" value="1"/>
</dbReference>
<feature type="binding site" evidence="6">
    <location>
        <position position="152"/>
    </location>
    <ligand>
        <name>FMN</name>
        <dbReference type="ChEBI" id="CHEBI:58210"/>
    </ligand>
</feature>
<evidence type="ECO:0000256" key="3">
    <source>
        <dbReference type="ARBA" id="ARBA00023002"/>
    </source>
</evidence>
<gene>
    <name evidence="8" type="ORF">SAMN02745857_00628</name>
</gene>
<dbReference type="InterPro" id="IPR036661">
    <property type="entry name" value="Luciferase-like_sf"/>
</dbReference>
<dbReference type="CDD" id="cd01095">
    <property type="entry name" value="Nitrilotriacetate_monoxgenase"/>
    <property type="match status" value="1"/>
</dbReference>
<evidence type="ECO:0000256" key="4">
    <source>
        <dbReference type="ARBA" id="ARBA00023033"/>
    </source>
</evidence>
<evidence type="ECO:0000256" key="1">
    <source>
        <dbReference type="ARBA" id="ARBA00022630"/>
    </source>
</evidence>
<feature type="binding site" evidence="6">
    <location>
        <position position="102"/>
    </location>
    <ligand>
        <name>FMN</name>
        <dbReference type="ChEBI" id="CHEBI:58210"/>
    </ligand>
</feature>
<dbReference type="STRING" id="1121001.SAMN02745857_00628"/>
<dbReference type="InterPro" id="IPR011251">
    <property type="entry name" value="Luciferase-like_dom"/>
</dbReference>
<dbReference type="SUPFAM" id="SSF51679">
    <property type="entry name" value="Bacterial luciferase-like"/>
    <property type="match status" value="1"/>
</dbReference>
<dbReference type="GO" id="GO:0004497">
    <property type="term" value="F:monooxygenase activity"/>
    <property type="evidence" value="ECO:0007669"/>
    <property type="project" value="UniProtKB-KW"/>
</dbReference>
<dbReference type="AlphaFoldDB" id="A0A1W1X6F3"/>
<evidence type="ECO:0000256" key="6">
    <source>
        <dbReference type="PIRSR" id="PIRSR000337-1"/>
    </source>
</evidence>
<dbReference type="EMBL" id="FWXD01000003">
    <property type="protein sequence ID" value="SMC19051.1"/>
    <property type="molecule type" value="Genomic_DNA"/>
</dbReference>
<keyword evidence="1 6" id="KW-0285">Flavoprotein</keyword>
<dbReference type="GO" id="GO:0016705">
    <property type="term" value="F:oxidoreductase activity, acting on paired donors, with incorporation or reduction of molecular oxygen"/>
    <property type="evidence" value="ECO:0007669"/>
    <property type="project" value="InterPro"/>
</dbReference>
<evidence type="ECO:0000256" key="2">
    <source>
        <dbReference type="ARBA" id="ARBA00022643"/>
    </source>
</evidence>
<keyword evidence="2 6" id="KW-0288">FMN</keyword>
<keyword evidence="3" id="KW-0560">Oxidoreductase</keyword>
<dbReference type="PIRSF" id="PIRSF000337">
    <property type="entry name" value="NTA_MOA"/>
    <property type="match status" value="1"/>
</dbReference>
<evidence type="ECO:0000313" key="8">
    <source>
        <dbReference type="EMBL" id="SMC19051.1"/>
    </source>
</evidence>
<dbReference type="OrthoDB" id="4505903at2"/>
<comment type="similarity">
    <text evidence="5">Belongs to the NtaA/SnaA/DszA monooxygenase family.</text>
</comment>
<proteinExistence type="inferred from homology"/>
<dbReference type="RefSeq" id="WP_084089095.1">
    <property type="nucleotide sequence ID" value="NZ_FWXD01000003.1"/>
</dbReference>
<feature type="binding site" evidence="6">
    <location>
        <position position="58"/>
    </location>
    <ligand>
        <name>FMN</name>
        <dbReference type="ChEBI" id="CHEBI:58210"/>
    </ligand>
</feature>
<accession>A0A1W1X6F3</accession>
<keyword evidence="9" id="KW-1185">Reference proteome</keyword>
<name>A0A1W1X6F3_9NEIS</name>
<protein>
    <submittedName>
        <fullName evidence="8">Alkanesulfonate monooxygenase</fullName>
    </submittedName>
</protein>
<dbReference type="Gene3D" id="3.20.20.30">
    <property type="entry name" value="Luciferase-like domain"/>
    <property type="match status" value="1"/>
</dbReference>
<feature type="domain" description="Luciferase-like" evidence="7">
    <location>
        <begin position="22"/>
        <end position="388"/>
    </location>
</feature>
<dbReference type="InterPro" id="IPR051260">
    <property type="entry name" value="Diverse_substr_monoxygenases"/>
</dbReference>
<dbReference type="Proteomes" id="UP000192761">
    <property type="component" value="Unassembled WGS sequence"/>
</dbReference>
<reference evidence="8 9" key="1">
    <citation type="submission" date="2017-04" db="EMBL/GenBank/DDBJ databases">
        <authorList>
            <person name="Afonso C.L."/>
            <person name="Miller P.J."/>
            <person name="Scott M.A."/>
            <person name="Spackman E."/>
            <person name="Goraichik I."/>
            <person name="Dimitrov K.M."/>
            <person name="Suarez D.L."/>
            <person name="Swayne D.E."/>
        </authorList>
    </citation>
    <scope>NUCLEOTIDE SEQUENCE [LARGE SCALE GENOMIC DNA]</scope>
    <source>
        <strain evidence="8 9">DSM 23236</strain>
    </source>
</reference>
<evidence type="ECO:0000259" key="7">
    <source>
        <dbReference type="Pfam" id="PF00296"/>
    </source>
</evidence>
<evidence type="ECO:0000313" key="9">
    <source>
        <dbReference type="Proteomes" id="UP000192761"/>
    </source>
</evidence>
<dbReference type="Pfam" id="PF00296">
    <property type="entry name" value="Bac_luciferase"/>
    <property type="match status" value="1"/>
</dbReference>
<feature type="binding site" evidence="6">
    <location>
        <position position="227"/>
    </location>
    <ligand>
        <name>FMN</name>
        <dbReference type="ChEBI" id="CHEBI:58210"/>
    </ligand>
</feature>
<dbReference type="NCBIfam" id="TIGR03860">
    <property type="entry name" value="FMN_nitrolo"/>
    <property type="match status" value="1"/>
</dbReference>
<feature type="binding site" evidence="6">
    <location>
        <position position="156"/>
    </location>
    <ligand>
        <name>FMN</name>
        <dbReference type="ChEBI" id="CHEBI:58210"/>
    </ligand>
</feature>
<sequence>MSNKRQIKLGVFLSPSGHHEASWRHPDTNPAGATDFEHFKKLAQLAEKAKFDTIFTADSDGFWGGTGDHETRSRRAQGAGFEPITLYSALSSVTKNIGFVATASTTYNEPWHIARKFASLDQISGGRAAWNVVTSGNAQAALNFGLEEHPEHGERYRRATEFVEVVKGLWDSWEDDALLYDKENGVFSDPDKLHDLNHVGEFFKVKGPLNVARSPQGQPVLVQAGASEPGRVLAARTAEAIFAAWQTLDDAQAFYSDIKTRAEQYGRNPDHIKVLPGVYPVIGRTEQEALDKKEQLRALIHPQIGLSLLASLGGFPVLRDYDLDGPVPQDLPDTNNNKSRRQLLLELAKRENLTIRQLYEWVAGARGHRVIHGTPDSIADQLEEWFVNGAADGFNLLAPTYPAGLVEFADLVVPILQKRGLFRTEYEASTLRGNLGLPIPENRYTAYRDAKQA</sequence>
<keyword evidence="4 8" id="KW-0503">Monooxygenase</keyword>